<dbReference type="EMBL" id="JAIVGD010000018">
    <property type="protein sequence ID" value="KAH0755903.1"/>
    <property type="molecule type" value="Genomic_DNA"/>
</dbReference>
<comment type="caution">
    <text evidence="2">The sequence shown here is derived from an EMBL/GenBank/DDBJ whole genome shotgun (WGS) entry which is preliminary data.</text>
</comment>
<accession>A0ABQ7UXL6</accession>
<protein>
    <submittedName>
        <fullName evidence="2">Uncharacterized protein</fullName>
    </submittedName>
</protein>
<reference evidence="2 3" key="1">
    <citation type="journal article" date="2021" name="bioRxiv">
        <title>Chromosome-scale and haplotype-resolved genome assembly of a tetraploid potato cultivar.</title>
        <authorList>
            <person name="Sun H."/>
            <person name="Jiao W.-B."/>
            <person name="Krause K."/>
            <person name="Campoy J.A."/>
            <person name="Goel M."/>
            <person name="Folz-Donahue K."/>
            <person name="Kukat C."/>
            <person name="Huettel B."/>
            <person name="Schneeberger K."/>
        </authorList>
    </citation>
    <scope>NUCLEOTIDE SEQUENCE [LARGE SCALE GENOMIC DNA]</scope>
    <source>
        <strain evidence="2">SolTubOtavaFocal</strain>
        <tissue evidence="2">Leaves</tissue>
    </source>
</reference>
<evidence type="ECO:0000313" key="2">
    <source>
        <dbReference type="EMBL" id="KAH0755903.1"/>
    </source>
</evidence>
<organism evidence="2 3">
    <name type="scientific">Solanum tuberosum</name>
    <name type="common">Potato</name>
    <dbReference type="NCBI Taxonomy" id="4113"/>
    <lineage>
        <taxon>Eukaryota</taxon>
        <taxon>Viridiplantae</taxon>
        <taxon>Streptophyta</taxon>
        <taxon>Embryophyta</taxon>
        <taxon>Tracheophyta</taxon>
        <taxon>Spermatophyta</taxon>
        <taxon>Magnoliopsida</taxon>
        <taxon>eudicotyledons</taxon>
        <taxon>Gunneridae</taxon>
        <taxon>Pentapetalae</taxon>
        <taxon>asterids</taxon>
        <taxon>lamiids</taxon>
        <taxon>Solanales</taxon>
        <taxon>Solanaceae</taxon>
        <taxon>Solanoideae</taxon>
        <taxon>Solaneae</taxon>
        <taxon>Solanum</taxon>
    </lineage>
</organism>
<name>A0ABQ7UXL6_SOLTU</name>
<feature type="region of interest" description="Disordered" evidence="1">
    <location>
        <begin position="1"/>
        <end position="42"/>
    </location>
</feature>
<gene>
    <name evidence="2" type="ORF">KY290_026173</name>
</gene>
<sequence length="55" mass="6289">MASLVERLRVRSDRKPMYKLDESDDETDTMPGKSGTKKQEVEKIVRTDVGSFSQL</sequence>
<feature type="compositionally biased region" description="Basic and acidic residues" evidence="1">
    <location>
        <begin position="1"/>
        <end position="21"/>
    </location>
</feature>
<evidence type="ECO:0000313" key="3">
    <source>
        <dbReference type="Proteomes" id="UP000826656"/>
    </source>
</evidence>
<evidence type="ECO:0000256" key="1">
    <source>
        <dbReference type="SAM" id="MobiDB-lite"/>
    </source>
</evidence>
<keyword evidence="3" id="KW-1185">Reference proteome</keyword>
<proteinExistence type="predicted"/>
<dbReference type="Proteomes" id="UP000826656">
    <property type="component" value="Unassembled WGS sequence"/>
</dbReference>